<evidence type="ECO:0000313" key="1">
    <source>
        <dbReference type="EMBL" id="OYQ35421.1"/>
    </source>
</evidence>
<dbReference type="AlphaFoldDB" id="A0A255Z1W8"/>
<keyword evidence="2" id="KW-1185">Reference proteome</keyword>
<evidence type="ECO:0000313" key="2">
    <source>
        <dbReference type="Proteomes" id="UP000216605"/>
    </source>
</evidence>
<gene>
    <name evidence="1" type="ORF">CHU92_10925</name>
</gene>
<comment type="caution">
    <text evidence="1">The sequence shown here is derived from an EMBL/GenBank/DDBJ whole genome shotgun (WGS) entry which is preliminary data.</text>
</comment>
<dbReference type="EMBL" id="NOXV01000284">
    <property type="protein sequence ID" value="OYQ35421.1"/>
    <property type="molecule type" value="Genomic_DNA"/>
</dbReference>
<dbReference type="RefSeq" id="WP_094415493.1">
    <property type="nucleotide sequence ID" value="NZ_NOXV01000284.1"/>
</dbReference>
<sequence>MKPSLLTLLLSLTLLCCNNDDINRPVAEIDKLPPATQTGANTFGALLDGEAFIPRFVVNPIQCNYQLINGERYFFVTGRFEEQENFNLISLSLRMLKI</sequence>
<protein>
    <submittedName>
        <fullName evidence="1">Uncharacterized protein</fullName>
    </submittedName>
</protein>
<organism evidence="1 2">
    <name type="scientific">Flavobacterium cyanobacteriorum</name>
    <dbReference type="NCBI Taxonomy" id="2022802"/>
    <lineage>
        <taxon>Bacteria</taxon>
        <taxon>Pseudomonadati</taxon>
        <taxon>Bacteroidota</taxon>
        <taxon>Flavobacteriia</taxon>
        <taxon>Flavobacteriales</taxon>
        <taxon>Flavobacteriaceae</taxon>
        <taxon>Flavobacterium</taxon>
    </lineage>
</organism>
<accession>A0A255Z1W8</accession>
<reference evidence="1 2" key="1">
    <citation type="submission" date="2017-07" db="EMBL/GenBank/DDBJ databases">
        <title>Flavobacterium cyanobacteriorum sp. nov., isolated from cyanobacterial aggregates in a eutrophic lake.</title>
        <authorList>
            <person name="Cai H."/>
        </authorList>
    </citation>
    <scope>NUCLEOTIDE SEQUENCE [LARGE SCALE GENOMIC DNA]</scope>
    <source>
        <strain evidence="1 2">TH021</strain>
    </source>
</reference>
<dbReference type="OrthoDB" id="881763at2"/>
<name>A0A255Z1W8_9FLAO</name>
<dbReference type="Proteomes" id="UP000216605">
    <property type="component" value="Unassembled WGS sequence"/>
</dbReference>
<proteinExistence type="predicted"/>